<protein>
    <submittedName>
        <fullName evidence="2">Phosphopantetheine attachment site</fullName>
    </submittedName>
</protein>
<dbReference type="InterPro" id="IPR009081">
    <property type="entry name" value="PP-bd_ACP"/>
</dbReference>
<evidence type="ECO:0000313" key="3">
    <source>
        <dbReference type="Proteomes" id="UP000185183"/>
    </source>
</evidence>
<feature type="domain" description="Carrier" evidence="1">
    <location>
        <begin position="9"/>
        <end position="64"/>
    </location>
</feature>
<organism evidence="2 3">
    <name type="scientific">Mycobacteroides abscessus subsp. bolletii</name>
    <dbReference type="NCBI Taxonomy" id="319705"/>
    <lineage>
        <taxon>Bacteria</taxon>
        <taxon>Bacillati</taxon>
        <taxon>Actinomycetota</taxon>
        <taxon>Actinomycetes</taxon>
        <taxon>Mycobacteriales</taxon>
        <taxon>Mycobacteriaceae</taxon>
        <taxon>Mycobacteroides</taxon>
        <taxon>Mycobacteroides abscessus</taxon>
    </lineage>
</organism>
<dbReference type="Pfam" id="PF00550">
    <property type="entry name" value="PP-binding"/>
    <property type="match status" value="1"/>
</dbReference>
<dbReference type="Gene3D" id="1.10.1200.10">
    <property type="entry name" value="ACP-like"/>
    <property type="match status" value="1"/>
</dbReference>
<name>A0A9Q7WJW6_9MYCO</name>
<dbReference type="EMBL" id="FSFA01000005">
    <property type="protein sequence ID" value="SHX74605.1"/>
    <property type="molecule type" value="Genomic_DNA"/>
</dbReference>
<dbReference type="InterPro" id="IPR036736">
    <property type="entry name" value="ACP-like_sf"/>
</dbReference>
<evidence type="ECO:0000313" key="2">
    <source>
        <dbReference type="EMBL" id="SHX74605.1"/>
    </source>
</evidence>
<evidence type="ECO:0000259" key="1">
    <source>
        <dbReference type="Pfam" id="PF00550"/>
    </source>
</evidence>
<accession>A0A9Q7WJW6</accession>
<sequence>MGVSETTRDRILAAVCEVLYISEAELFEGDSTDLRELGLDSVRFVLLMKQLGVTRGSELQKRLVSDLSVAGWAQILEQGQPESAT</sequence>
<dbReference type="Proteomes" id="UP000185183">
    <property type="component" value="Unassembled WGS sequence"/>
</dbReference>
<dbReference type="AlphaFoldDB" id="A0A9Q7WJW6"/>
<reference evidence="2 3" key="1">
    <citation type="submission" date="2016-11" db="EMBL/GenBank/DDBJ databases">
        <authorList>
            <consortium name="Pathogen Informatics"/>
        </authorList>
    </citation>
    <scope>NUCLEOTIDE SEQUENCE [LARGE SCALE GENOMIC DNA]</scope>
    <source>
        <strain evidence="2 3">968</strain>
    </source>
</reference>
<proteinExistence type="predicted"/>
<dbReference type="SUPFAM" id="SSF47336">
    <property type="entry name" value="ACP-like"/>
    <property type="match status" value="1"/>
</dbReference>
<gene>
    <name evidence="2" type="ORF">SAMEA2275694_03633</name>
</gene>
<comment type="caution">
    <text evidence="2">The sequence shown here is derived from an EMBL/GenBank/DDBJ whole genome shotgun (WGS) entry which is preliminary data.</text>
</comment>